<accession>A0A7S7LX97</accession>
<dbReference type="EMBL" id="CP054492">
    <property type="protein sequence ID" value="QOY52563.1"/>
    <property type="molecule type" value="Genomic_DNA"/>
</dbReference>
<dbReference type="GO" id="GO:0000155">
    <property type="term" value="F:phosphorelay sensor kinase activity"/>
    <property type="evidence" value="ECO:0007669"/>
    <property type="project" value="InterPro"/>
</dbReference>
<dbReference type="SUPFAM" id="SSF47384">
    <property type="entry name" value="Homodimeric domain of signal transducing histidine kinase"/>
    <property type="match status" value="1"/>
</dbReference>
<dbReference type="Pfam" id="PF02518">
    <property type="entry name" value="HATPase_c"/>
    <property type="match status" value="1"/>
</dbReference>
<dbReference type="GO" id="GO:0005524">
    <property type="term" value="F:ATP binding"/>
    <property type="evidence" value="ECO:0007669"/>
    <property type="project" value="UniProtKB-KW"/>
</dbReference>
<evidence type="ECO:0000256" key="4">
    <source>
        <dbReference type="ARBA" id="ARBA00022553"/>
    </source>
</evidence>
<dbReference type="CDD" id="cd00082">
    <property type="entry name" value="HisKA"/>
    <property type="match status" value="1"/>
</dbReference>
<dbReference type="InterPro" id="IPR005467">
    <property type="entry name" value="His_kinase_dom"/>
</dbReference>
<dbReference type="PROSITE" id="PS50109">
    <property type="entry name" value="HIS_KIN"/>
    <property type="match status" value="1"/>
</dbReference>
<keyword evidence="4" id="KW-0597">Phosphoprotein</keyword>
<keyword evidence="13" id="KW-1185">Reference proteome</keyword>
<dbReference type="PRINTS" id="PR00344">
    <property type="entry name" value="BCTRLSENSOR"/>
</dbReference>
<evidence type="ECO:0000313" key="12">
    <source>
        <dbReference type="EMBL" id="QOY52563.1"/>
    </source>
</evidence>
<evidence type="ECO:0000259" key="11">
    <source>
        <dbReference type="PROSITE" id="PS50109"/>
    </source>
</evidence>
<feature type="domain" description="Histidine kinase" evidence="11">
    <location>
        <begin position="256"/>
        <end position="462"/>
    </location>
</feature>
<name>A0A7S7LX97_9BACT</name>
<comment type="subcellular location">
    <subcellularLocation>
        <location evidence="2">Membrane</location>
        <topology evidence="2">Multi-pass membrane protein</topology>
    </subcellularLocation>
</comment>
<dbReference type="InterPro" id="IPR036097">
    <property type="entry name" value="HisK_dim/P_sf"/>
</dbReference>
<dbReference type="SMART" id="SM00387">
    <property type="entry name" value="HATPase_c"/>
    <property type="match status" value="1"/>
</dbReference>
<dbReference type="EC" id="2.7.13.3" evidence="3"/>
<dbReference type="KEGG" id="sbal:HUE88_02405"/>
<dbReference type="InterPro" id="IPR050398">
    <property type="entry name" value="HssS/ArlS-like"/>
</dbReference>
<sequence>MLKIHQIFIIKFLVLFVGALLVTSLISYMALRSIIIEHNKNHLEHSIDLMELELDNIENLDKFVAKVHDKTSLRVTILNADGIVIAESNADKESMDNHGSRYEIIKANSNKYADITRYSKTLKVDFLYVAKKININSETIYIRLSMSLAQIMDDFYSLWIKLFFVFIGIILISTFISKKMSERVVYDISQITNYLDEISNKNYNATIKIEYFYEFLQVSLLLKNLVKKLAKNDKKKIKNIAKLRLINKQRNDILSALSHEFKNPIASIVGYAQTIREDADMPPKIRDKFLEKISSNGEKISKMLDRLALSVKLDNGDLAINNSEFDLRELCHEVSLNQSSKYKDRDIIVEADEAVVISDKTMLELVLINLVDNALKYSSGDVKIILKNEKISIQDSGIGIKEEHLDKVTSKFYRVDKNSWDNSMGIGLAMVSYILKSLNSHLEIDSEFAKGSVFSFNIKNMLKS</sequence>
<evidence type="ECO:0000256" key="10">
    <source>
        <dbReference type="SAM" id="Phobius"/>
    </source>
</evidence>
<gene>
    <name evidence="12" type="ORF">HUE88_02405</name>
</gene>
<dbReference type="InterPro" id="IPR003594">
    <property type="entry name" value="HATPase_dom"/>
</dbReference>
<keyword evidence="5" id="KW-0808">Transferase</keyword>
<evidence type="ECO:0000256" key="7">
    <source>
        <dbReference type="ARBA" id="ARBA00022777"/>
    </source>
</evidence>
<evidence type="ECO:0000256" key="1">
    <source>
        <dbReference type="ARBA" id="ARBA00000085"/>
    </source>
</evidence>
<keyword evidence="6 10" id="KW-0812">Transmembrane</keyword>
<keyword evidence="7" id="KW-0418">Kinase</keyword>
<evidence type="ECO:0000256" key="3">
    <source>
        <dbReference type="ARBA" id="ARBA00012438"/>
    </source>
</evidence>
<feature type="transmembrane region" description="Helical" evidence="10">
    <location>
        <begin position="12"/>
        <end position="31"/>
    </location>
</feature>
<dbReference type="Proteomes" id="UP000593994">
    <property type="component" value="Chromosome"/>
</dbReference>
<dbReference type="Gene3D" id="3.30.565.10">
    <property type="entry name" value="Histidine kinase-like ATPase, C-terminal domain"/>
    <property type="match status" value="1"/>
</dbReference>
<reference evidence="12 13" key="1">
    <citation type="submission" date="2020-05" db="EMBL/GenBank/DDBJ databases">
        <title>Sulfurimonas marisnigri, sp. nov., and Sulfurimonas baltica, sp. nov., manganese oxide reducing chemolithoautotrophs of the class Epsilonproteobacteria isolated from the pelagic redoxclines of the Black and Baltic Seas and emended description of the genus Sulfurimonas.</title>
        <authorList>
            <person name="Henkel J.V."/>
            <person name="Laudan C."/>
            <person name="Werner J."/>
            <person name="Neu T."/>
            <person name="Plewe S."/>
            <person name="Sproer C."/>
            <person name="Bunk B."/>
            <person name="Schulz-Vogt H.N."/>
        </authorList>
    </citation>
    <scope>NUCLEOTIDE SEQUENCE [LARGE SCALE GENOMIC DNA]</scope>
    <source>
        <strain evidence="12 13">GD2</strain>
    </source>
</reference>
<dbReference type="InterPro" id="IPR036890">
    <property type="entry name" value="HATPase_C_sf"/>
</dbReference>
<protein>
    <recommendedName>
        <fullName evidence="3">histidine kinase</fullName>
        <ecNumber evidence="3">2.7.13.3</ecNumber>
    </recommendedName>
</protein>
<keyword evidence="8 10" id="KW-1133">Transmembrane helix</keyword>
<evidence type="ECO:0000256" key="5">
    <source>
        <dbReference type="ARBA" id="ARBA00022679"/>
    </source>
</evidence>
<evidence type="ECO:0000256" key="9">
    <source>
        <dbReference type="ARBA" id="ARBA00023136"/>
    </source>
</evidence>
<dbReference type="SUPFAM" id="SSF55874">
    <property type="entry name" value="ATPase domain of HSP90 chaperone/DNA topoisomerase II/histidine kinase"/>
    <property type="match status" value="1"/>
</dbReference>
<dbReference type="PANTHER" id="PTHR45528">
    <property type="entry name" value="SENSOR HISTIDINE KINASE CPXA"/>
    <property type="match status" value="1"/>
</dbReference>
<dbReference type="Gene3D" id="1.10.287.130">
    <property type="match status" value="1"/>
</dbReference>
<keyword evidence="12" id="KW-0547">Nucleotide-binding</keyword>
<feature type="transmembrane region" description="Helical" evidence="10">
    <location>
        <begin position="156"/>
        <end position="176"/>
    </location>
</feature>
<keyword evidence="12" id="KW-0067">ATP-binding</keyword>
<evidence type="ECO:0000313" key="13">
    <source>
        <dbReference type="Proteomes" id="UP000593994"/>
    </source>
</evidence>
<evidence type="ECO:0000256" key="6">
    <source>
        <dbReference type="ARBA" id="ARBA00022692"/>
    </source>
</evidence>
<organism evidence="12 13">
    <name type="scientific">Candidatus Sulfurimonas baltica</name>
    <dbReference type="NCBI Taxonomy" id="2740404"/>
    <lineage>
        <taxon>Bacteria</taxon>
        <taxon>Pseudomonadati</taxon>
        <taxon>Campylobacterota</taxon>
        <taxon>Epsilonproteobacteria</taxon>
        <taxon>Campylobacterales</taxon>
        <taxon>Sulfurimonadaceae</taxon>
        <taxon>Sulfurimonas</taxon>
    </lineage>
</organism>
<dbReference type="InterPro" id="IPR003661">
    <property type="entry name" value="HisK_dim/P_dom"/>
</dbReference>
<dbReference type="InterPro" id="IPR004358">
    <property type="entry name" value="Sig_transdc_His_kin-like_C"/>
</dbReference>
<dbReference type="PANTHER" id="PTHR45528:SF12">
    <property type="entry name" value="SENSOR HISTIDINE KINASE ARSS"/>
    <property type="match status" value="1"/>
</dbReference>
<dbReference type="SMART" id="SM00388">
    <property type="entry name" value="HisKA"/>
    <property type="match status" value="1"/>
</dbReference>
<dbReference type="Pfam" id="PF00512">
    <property type="entry name" value="HisKA"/>
    <property type="match status" value="1"/>
</dbReference>
<evidence type="ECO:0000256" key="2">
    <source>
        <dbReference type="ARBA" id="ARBA00004141"/>
    </source>
</evidence>
<evidence type="ECO:0000256" key="8">
    <source>
        <dbReference type="ARBA" id="ARBA00022989"/>
    </source>
</evidence>
<dbReference type="GO" id="GO:0016020">
    <property type="term" value="C:membrane"/>
    <property type="evidence" value="ECO:0007669"/>
    <property type="project" value="UniProtKB-SubCell"/>
</dbReference>
<keyword evidence="9 10" id="KW-0472">Membrane</keyword>
<proteinExistence type="predicted"/>
<dbReference type="AlphaFoldDB" id="A0A7S7LX97"/>
<comment type="catalytic activity">
    <reaction evidence="1">
        <text>ATP + protein L-histidine = ADP + protein N-phospho-L-histidine.</text>
        <dbReference type="EC" id="2.7.13.3"/>
    </reaction>
</comment>